<keyword evidence="2" id="KW-1185">Reference proteome</keyword>
<reference evidence="1" key="1">
    <citation type="submission" date="2020-08" db="EMBL/GenBank/DDBJ databases">
        <title>Genome public.</title>
        <authorList>
            <person name="Liu C."/>
            <person name="Sun Q."/>
        </authorList>
    </citation>
    <scope>NUCLEOTIDE SEQUENCE</scope>
    <source>
        <strain evidence="1">BX21</strain>
    </source>
</reference>
<dbReference type="EMBL" id="JACRTG010000034">
    <property type="protein sequence ID" value="MBC8589467.1"/>
    <property type="molecule type" value="Genomic_DNA"/>
</dbReference>
<accession>A0A926IGD3</accession>
<protein>
    <submittedName>
        <fullName evidence="1">Uncharacterized protein</fullName>
    </submittedName>
</protein>
<name>A0A926IGD3_9FIRM</name>
<sequence length="50" mass="5879">MAKSNDIGLMDRDNLLEIFAYLNERLKENQLQLEMTVYGGSIMNRRGFRL</sequence>
<evidence type="ECO:0000313" key="1">
    <source>
        <dbReference type="EMBL" id="MBC8589467.1"/>
    </source>
</evidence>
<dbReference type="Proteomes" id="UP000601171">
    <property type="component" value="Unassembled WGS sequence"/>
</dbReference>
<organism evidence="1 2">
    <name type="scientific">Paratissierella segnis</name>
    <dbReference type="NCBI Taxonomy" id="2763679"/>
    <lineage>
        <taxon>Bacteria</taxon>
        <taxon>Bacillati</taxon>
        <taxon>Bacillota</taxon>
        <taxon>Tissierellia</taxon>
        <taxon>Tissierellales</taxon>
        <taxon>Tissierellaceae</taxon>
        <taxon>Paratissierella</taxon>
    </lineage>
</organism>
<dbReference type="RefSeq" id="WP_262430935.1">
    <property type="nucleotide sequence ID" value="NZ_JACRTG010000034.1"/>
</dbReference>
<dbReference type="AlphaFoldDB" id="A0A926IGD3"/>
<comment type="caution">
    <text evidence="1">The sequence shown here is derived from an EMBL/GenBank/DDBJ whole genome shotgun (WGS) entry which is preliminary data.</text>
</comment>
<proteinExistence type="predicted"/>
<evidence type="ECO:0000313" key="2">
    <source>
        <dbReference type="Proteomes" id="UP000601171"/>
    </source>
</evidence>
<gene>
    <name evidence="1" type="ORF">H8707_14725</name>
</gene>